<dbReference type="EMBL" id="MN740579">
    <property type="protein sequence ID" value="QHU34691.1"/>
    <property type="molecule type" value="Genomic_DNA"/>
</dbReference>
<name>A0A6C0LY59_9ZZZZ</name>
<keyword evidence="1" id="KW-1133">Transmembrane helix</keyword>
<accession>A0A6C0LY59</accession>
<evidence type="ECO:0000256" key="1">
    <source>
        <dbReference type="SAM" id="Phobius"/>
    </source>
</evidence>
<evidence type="ECO:0000313" key="2">
    <source>
        <dbReference type="EMBL" id="QHU34691.1"/>
    </source>
</evidence>
<sequence length="139" mass="15446">MVLIKLTIFGTFKNSDVGILRGLISFIPLLILGLIISLGNKISIWKSLFSILMVSLVLCSSIAVQVYQKTWHEAFLYGLLVGIVVSVCMFAVSHSWIVFILPIALGILSVLTYLLSKRWKLYPNITDASKLFNGLNQIS</sequence>
<protein>
    <submittedName>
        <fullName evidence="2">Uncharacterized protein</fullName>
    </submittedName>
</protein>
<reference evidence="2" key="1">
    <citation type="journal article" date="2020" name="Nature">
        <title>Giant virus diversity and host interactions through global metagenomics.</title>
        <authorList>
            <person name="Schulz F."/>
            <person name="Roux S."/>
            <person name="Paez-Espino D."/>
            <person name="Jungbluth S."/>
            <person name="Walsh D.A."/>
            <person name="Denef V.J."/>
            <person name="McMahon K.D."/>
            <person name="Konstantinidis K.T."/>
            <person name="Eloe-Fadrosh E.A."/>
            <person name="Kyrpides N.C."/>
            <person name="Woyke T."/>
        </authorList>
    </citation>
    <scope>NUCLEOTIDE SEQUENCE</scope>
    <source>
        <strain evidence="2">GVMAG-S-1016713-169</strain>
    </source>
</reference>
<dbReference type="AlphaFoldDB" id="A0A6C0LY59"/>
<feature type="transmembrane region" description="Helical" evidence="1">
    <location>
        <begin position="44"/>
        <end position="67"/>
    </location>
</feature>
<feature type="transmembrane region" description="Helical" evidence="1">
    <location>
        <begin position="98"/>
        <end position="115"/>
    </location>
</feature>
<feature type="transmembrane region" description="Helical" evidence="1">
    <location>
        <begin position="74"/>
        <end position="92"/>
    </location>
</feature>
<keyword evidence="1" id="KW-0812">Transmembrane</keyword>
<proteinExistence type="predicted"/>
<organism evidence="2">
    <name type="scientific">viral metagenome</name>
    <dbReference type="NCBI Taxonomy" id="1070528"/>
    <lineage>
        <taxon>unclassified sequences</taxon>
        <taxon>metagenomes</taxon>
        <taxon>organismal metagenomes</taxon>
    </lineage>
</organism>
<keyword evidence="1" id="KW-0472">Membrane</keyword>
<feature type="transmembrane region" description="Helical" evidence="1">
    <location>
        <begin position="20"/>
        <end position="38"/>
    </location>
</feature>